<evidence type="ECO:0000313" key="3">
    <source>
        <dbReference type="Proteomes" id="UP000324222"/>
    </source>
</evidence>
<dbReference type="EMBL" id="VSRR010150667">
    <property type="protein sequence ID" value="MPD06347.1"/>
    <property type="molecule type" value="Genomic_DNA"/>
</dbReference>
<organism evidence="2 3">
    <name type="scientific">Portunus trituberculatus</name>
    <name type="common">Swimming crab</name>
    <name type="synonym">Neptunus trituberculatus</name>
    <dbReference type="NCBI Taxonomy" id="210409"/>
    <lineage>
        <taxon>Eukaryota</taxon>
        <taxon>Metazoa</taxon>
        <taxon>Ecdysozoa</taxon>
        <taxon>Arthropoda</taxon>
        <taxon>Crustacea</taxon>
        <taxon>Multicrustacea</taxon>
        <taxon>Malacostraca</taxon>
        <taxon>Eumalacostraca</taxon>
        <taxon>Eucarida</taxon>
        <taxon>Decapoda</taxon>
        <taxon>Pleocyemata</taxon>
        <taxon>Brachyura</taxon>
        <taxon>Eubrachyura</taxon>
        <taxon>Portunoidea</taxon>
        <taxon>Portunidae</taxon>
        <taxon>Portuninae</taxon>
        <taxon>Portunus</taxon>
    </lineage>
</organism>
<proteinExistence type="predicted"/>
<comment type="caution">
    <text evidence="2">The sequence shown here is derived from an EMBL/GenBank/DDBJ whole genome shotgun (WGS) entry which is preliminary data.</text>
</comment>
<accession>A0A5B7KHT6</accession>
<reference evidence="2 3" key="1">
    <citation type="submission" date="2019-05" db="EMBL/GenBank/DDBJ databases">
        <title>Another draft genome of Portunus trituberculatus and its Hox gene families provides insights of decapod evolution.</title>
        <authorList>
            <person name="Jeong J.-H."/>
            <person name="Song I."/>
            <person name="Kim S."/>
            <person name="Choi T."/>
            <person name="Kim D."/>
            <person name="Ryu S."/>
            <person name="Kim W."/>
        </authorList>
    </citation>
    <scope>NUCLEOTIDE SEQUENCE [LARGE SCALE GENOMIC DNA]</scope>
    <source>
        <tissue evidence="2">Muscle</tissue>
    </source>
</reference>
<evidence type="ECO:0000313" key="2">
    <source>
        <dbReference type="EMBL" id="MPD06347.1"/>
    </source>
</evidence>
<keyword evidence="3" id="KW-1185">Reference proteome</keyword>
<gene>
    <name evidence="2" type="ORF">E2C01_102154</name>
</gene>
<feature type="region of interest" description="Disordered" evidence="1">
    <location>
        <begin position="48"/>
        <end position="72"/>
    </location>
</feature>
<name>A0A5B7KHT6_PORTR</name>
<evidence type="ECO:0000256" key="1">
    <source>
        <dbReference type="SAM" id="MobiDB-lite"/>
    </source>
</evidence>
<protein>
    <submittedName>
        <fullName evidence="2">Uncharacterized protein</fullName>
    </submittedName>
</protein>
<sequence>MFHAPPRSLWPVREAITSAVCLMVSTNRYIPCVLIEHDASRVVVVGAGASPDVSPRTGAPGECSESAHQKER</sequence>
<dbReference type="Proteomes" id="UP000324222">
    <property type="component" value="Unassembled WGS sequence"/>
</dbReference>
<dbReference type="AlphaFoldDB" id="A0A5B7KHT6"/>